<dbReference type="EMBL" id="KQ964558">
    <property type="protein sequence ID" value="KXN68857.1"/>
    <property type="molecule type" value="Genomic_DNA"/>
</dbReference>
<name>A0A137P1E1_CONC2</name>
<dbReference type="PANTHER" id="PTHR24320:SF152">
    <property type="entry name" value="SHORT-CHAIN DEHYDROGENASE_REDUCTASE FAMILY PROTEIN"/>
    <property type="match status" value="1"/>
</dbReference>
<dbReference type="PANTHER" id="PTHR24320">
    <property type="entry name" value="RETINOL DEHYDROGENASE"/>
    <property type="match status" value="1"/>
</dbReference>
<sequence length="117" mass="13207">HIGLGFEAALQLSKMGASIIIASSNYQKSLLAVEKLKILSKNSNITCEFLDLSSFQSVKEFCELFLKKYNKLDTLICNSGISMCKFELTEDNYERTLQVNYLGHAMLTLHLLPILKK</sequence>
<dbReference type="InterPro" id="IPR036291">
    <property type="entry name" value="NAD(P)-bd_dom_sf"/>
</dbReference>
<dbReference type="Gene3D" id="3.40.50.720">
    <property type="entry name" value="NAD(P)-binding Rossmann-like Domain"/>
    <property type="match status" value="1"/>
</dbReference>
<protein>
    <submittedName>
        <fullName evidence="3">NAD(P)-binding protein</fullName>
    </submittedName>
</protein>
<dbReference type="STRING" id="796925.A0A137P1E1"/>
<accession>A0A137P1E1</accession>
<evidence type="ECO:0000256" key="2">
    <source>
        <dbReference type="ARBA" id="ARBA00023002"/>
    </source>
</evidence>
<dbReference type="InterPro" id="IPR002347">
    <property type="entry name" value="SDR_fam"/>
</dbReference>
<dbReference type="OrthoDB" id="191139at2759"/>
<dbReference type="Proteomes" id="UP000070444">
    <property type="component" value="Unassembled WGS sequence"/>
</dbReference>
<dbReference type="Pfam" id="PF00106">
    <property type="entry name" value="adh_short"/>
    <property type="match status" value="1"/>
</dbReference>
<feature type="non-terminal residue" evidence="3">
    <location>
        <position position="1"/>
    </location>
</feature>
<proteinExistence type="inferred from homology"/>
<dbReference type="AlphaFoldDB" id="A0A137P1E1"/>
<organism evidence="3 4">
    <name type="scientific">Conidiobolus coronatus (strain ATCC 28846 / CBS 209.66 / NRRL 28638)</name>
    <name type="common">Delacroixia coronata</name>
    <dbReference type="NCBI Taxonomy" id="796925"/>
    <lineage>
        <taxon>Eukaryota</taxon>
        <taxon>Fungi</taxon>
        <taxon>Fungi incertae sedis</taxon>
        <taxon>Zoopagomycota</taxon>
        <taxon>Entomophthoromycotina</taxon>
        <taxon>Entomophthoromycetes</taxon>
        <taxon>Entomophthorales</taxon>
        <taxon>Ancylistaceae</taxon>
        <taxon>Conidiobolus</taxon>
    </lineage>
</organism>
<gene>
    <name evidence="3" type="ORF">CONCODRAFT_28779</name>
</gene>
<dbReference type="SUPFAM" id="SSF51735">
    <property type="entry name" value="NAD(P)-binding Rossmann-fold domains"/>
    <property type="match status" value="1"/>
</dbReference>
<comment type="similarity">
    <text evidence="1">Belongs to the short-chain dehydrogenases/reductases (SDR) family.</text>
</comment>
<keyword evidence="4" id="KW-1185">Reference proteome</keyword>
<evidence type="ECO:0000313" key="4">
    <source>
        <dbReference type="Proteomes" id="UP000070444"/>
    </source>
</evidence>
<keyword evidence="2" id="KW-0560">Oxidoreductase</keyword>
<dbReference type="GO" id="GO:0016491">
    <property type="term" value="F:oxidoreductase activity"/>
    <property type="evidence" value="ECO:0007669"/>
    <property type="project" value="UniProtKB-KW"/>
</dbReference>
<evidence type="ECO:0000256" key="1">
    <source>
        <dbReference type="ARBA" id="ARBA00006484"/>
    </source>
</evidence>
<evidence type="ECO:0000313" key="3">
    <source>
        <dbReference type="EMBL" id="KXN68857.1"/>
    </source>
</evidence>
<feature type="non-terminal residue" evidence="3">
    <location>
        <position position="117"/>
    </location>
</feature>
<reference evidence="3 4" key="1">
    <citation type="journal article" date="2015" name="Genome Biol. Evol.">
        <title>Phylogenomic analyses indicate that early fungi evolved digesting cell walls of algal ancestors of land plants.</title>
        <authorList>
            <person name="Chang Y."/>
            <person name="Wang S."/>
            <person name="Sekimoto S."/>
            <person name="Aerts A.L."/>
            <person name="Choi C."/>
            <person name="Clum A."/>
            <person name="LaButti K.M."/>
            <person name="Lindquist E.A."/>
            <person name="Yee Ngan C."/>
            <person name="Ohm R.A."/>
            <person name="Salamov A.A."/>
            <person name="Grigoriev I.V."/>
            <person name="Spatafora J.W."/>
            <person name="Berbee M.L."/>
        </authorList>
    </citation>
    <scope>NUCLEOTIDE SEQUENCE [LARGE SCALE GENOMIC DNA]</scope>
    <source>
        <strain evidence="3 4">NRRL 28638</strain>
    </source>
</reference>